<dbReference type="Proteomes" id="UP000766486">
    <property type="component" value="Unassembled WGS sequence"/>
</dbReference>
<proteinExistence type="predicted"/>
<protein>
    <submittedName>
        <fullName evidence="1">Uncharacterized protein</fullName>
    </submittedName>
</protein>
<evidence type="ECO:0000313" key="2">
    <source>
        <dbReference type="Proteomes" id="UP000766486"/>
    </source>
</evidence>
<sequence length="99" mass="10578">MSPKAPPSDGAVPLVAVPFIEETKLAVLGVGEPIPVPLRLPVMLPLGVRLPDLVLFHDPEVWRLDVADESKELEGDMERLAVPGRPLAGAVVLFLDPDA</sequence>
<gene>
    <name evidence="1" type="ORF">CLO192961_LOCUS291828</name>
</gene>
<comment type="caution">
    <text evidence="1">The sequence shown here is derived from an EMBL/GenBank/DDBJ whole genome shotgun (WGS) entry which is preliminary data.</text>
</comment>
<name>A0ABY6UI62_BIOOC</name>
<accession>A0ABY6UI62</accession>
<evidence type="ECO:0000313" key="1">
    <source>
        <dbReference type="EMBL" id="VUC30690.1"/>
    </source>
</evidence>
<dbReference type="EMBL" id="CABFNS010000823">
    <property type="protein sequence ID" value="VUC30690.1"/>
    <property type="molecule type" value="Genomic_DNA"/>
</dbReference>
<keyword evidence="2" id="KW-1185">Reference proteome</keyword>
<organism evidence="1 2">
    <name type="scientific">Bionectria ochroleuca</name>
    <name type="common">Gliocladium roseum</name>
    <dbReference type="NCBI Taxonomy" id="29856"/>
    <lineage>
        <taxon>Eukaryota</taxon>
        <taxon>Fungi</taxon>
        <taxon>Dikarya</taxon>
        <taxon>Ascomycota</taxon>
        <taxon>Pezizomycotina</taxon>
        <taxon>Sordariomycetes</taxon>
        <taxon>Hypocreomycetidae</taxon>
        <taxon>Hypocreales</taxon>
        <taxon>Bionectriaceae</taxon>
        <taxon>Clonostachys</taxon>
    </lineage>
</organism>
<reference evidence="1 2" key="1">
    <citation type="submission" date="2019-06" db="EMBL/GenBank/DDBJ databases">
        <authorList>
            <person name="Broberg M."/>
        </authorList>
    </citation>
    <scope>NUCLEOTIDE SEQUENCE [LARGE SCALE GENOMIC DNA]</scope>
</reference>